<dbReference type="RefSeq" id="WP_002849974.1">
    <property type="nucleotide sequence ID" value="NZ_ADKM02000085.1"/>
</dbReference>
<feature type="domain" description="Peptidase S26" evidence="8">
    <location>
        <begin position="37"/>
        <end position="186"/>
    </location>
</feature>
<comment type="catalytic activity">
    <reaction evidence="1 7">
        <text>Cleavage of hydrophobic, N-terminal signal or leader sequences from secreted and periplasmic proteins.</text>
        <dbReference type="EC" id="3.4.21.89"/>
    </reaction>
</comment>
<dbReference type="AlphaFoldDB" id="E9SCR2"/>
<dbReference type="PRINTS" id="PR00727">
    <property type="entry name" value="LEADERPTASE"/>
</dbReference>
<sequence length="195" mass="21833">MSDEKRKVPDIPSAEQLKRELERVRYIKNFRRTMLSTVSSLTVVAAVAVIVSVLFLPVLRVTGTSMTPTMMNDELIICSKRSDFKSGDIVAFYLNNKILLKRVIGVAGDVIDIDGEGNVFVNGRELDEPYLNEKAKGECDIELPYQVPENRVFVMGDHRAVSIDSRSTSVGCIADEYIIGRVIFRLYPFGRAGRV</sequence>
<dbReference type="InterPro" id="IPR000223">
    <property type="entry name" value="Pept_S26A_signal_pept_1"/>
</dbReference>
<dbReference type="PANTHER" id="PTHR43390">
    <property type="entry name" value="SIGNAL PEPTIDASE I"/>
    <property type="match status" value="1"/>
</dbReference>
<dbReference type="EMBL" id="ADKM02000085">
    <property type="protein sequence ID" value="EGC02911.1"/>
    <property type="molecule type" value="Genomic_DNA"/>
</dbReference>
<feature type="active site" evidence="6">
    <location>
        <position position="101"/>
    </location>
</feature>
<reference evidence="9 10" key="1">
    <citation type="submission" date="2011-02" db="EMBL/GenBank/DDBJ databases">
        <authorList>
            <person name="Nelson K.E."/>
            <person name="Sutton G."/>
            <person name="Torralba M."/>
            <person name="Durkin S."/>
            <person name="Harkins D."/>
            <person name="Montgomery R."/>
            <person name="Ziemer C."/>
            <person name="Klaassens E."/>
            <person name="Ocuiv P."/>
            <person name="Morrison M."/>
        </authorList>
    </citation>
    <scope>NUCLEOTIDE SEQUENCE [LARGE SCALE GENOMIC DNA]</scope>
    <source>
        <strain evidence="9 10">8</strain>
    </source>
</reference>
<accession>E9SCR2</accession>
<dbReference type="GO" id="GO:0004252">
    <property type="term" value="F:serine-type endopeptidase activity"/>
    <property type="evidence" value="ECO:0007669"/>
    <property type="project" value="InterPro"/>
</dbReference>
<dbReference type="eggNOG" id="COG0681">
    <property type="taxonomic scope" value="Bacteria"/>
</dbReference>
<evidence type="ECO:0000259" key="8">
    <source>
        <dbReference type="Pfam" id="PF10502"/>
    </source>
</evidence>
<name>E9SCR2_RUMAL</name>
<keyword evidence="7" id="KW-0472">Membrane</keyword>
<dbReference type="PANTHER" id="PTHR43390:SF1">
    <property type="entry name" value="CHLOROPLAST PROCESSING PEPTIDASE"/>
    <property type="match status" value="1"/>
</dbReference>
<dbReference type="GO" id="GO:0006465">
    <property type="term" value="P:signal peptide processing"/>
    <property type="evidence" value="ECO:0007669"/>
    <property type="project" value="InterPro"/>
</dbReference>
<evidence type="ECO:0000313" key="10">
    <source>
        <dbReference type="Proteomes" id="UP000004259"/>
    </source>
</evidence>
<comment type="subcellular location">
    <subcellularLocation>
        <location evidence="2">Cell membrane</location>
        <topology evidence="2">Single-pass type II membrane protein</topology>
    </subcellularLocation>
    <subcellularLocation>
        <location evidence="7">Membrane</location>
        <topology evidence="7">Single-pass type II membrane protein</topology>
    </subcellularLocation>
</comment>
<dbReference type="InterPro" id="IPR019758">
    <property type="entry name" value="Pept_S26A_signal_pept_1_CS"/>
</dbReference>
<dbReference type="Gene3D" id="2.10.109.10">
    <property type="entry name" value="Umud Fragment, subunit A"/>
    <property type="match status" value="1"/>
</dbReference>
<dbReference type="InterPro" id="IPR019533">
    <property type="entry name" value="Peptidase_S26"/>
</dbReference>
<evidence type="ECO:0000256" key="3">
    <source>
        <dbReference type="ARBA" id="ARBA00009370"/>
    </source>
</evidence>
<dbReference type="PROSITE" id="PS00761">
    <property type="entry name" value="SPASE_I_3"/>
    <property type="match status" value="1"/>
</dbReference>
<evidence type="ECO:0000256" key="2">
    <source>
        <dbReference type="ARBA" id="ARBA00004401"/>
    </source>
</evidence>
<keyword evidence="7" id="KW-1133">Transmembrane helix</keyword>
<keyword evidence="5 7" id="KW-0378">Hydrolase</keyword>
<comment type="caution">
    <text evidence="9">The sequence shown here is derived from an EMBL/GenBank/DDBJ whole genome shotgun (WGS) entry which is preliminary data.</text>
</comment>
<proteinExistence type="inferred from homology"/>
<comment type="similarity">
    <text evidence="3 7">Belongs to the peptidase S26 family.</text>
</comment>
<evidence type="ECO:0000256" key="6">
    <source>
        <dbReference type="PIRSR" id="PIRSR600223-1"/>
    </source>
</evidence>
<organism evidence="9 10">
    <name type="scientific">Ruminococcus albus 8</name>
    <dbReference type="NCBI Taxonomy" id="246199"/>
    <lineage>
        <taxon>Bacteria</taxon>
        <taxon>Bacillati</taxon>
        <taxon>Bacillota</taxon>
        <taxon>Clostridia</taxon>
        <taxon>Eubacteriales</taxon>
        <taxon>Oscillospiraceae</taxon>
        <taxon>Ruminococcus</taxon>
    </lineage>
</organism>
<dbReference type="CDD" id="cd06530">
    <property type="entry name" value="S26_SPase_I"/>
    <property type="match status" value="1"/>
</dbReference>
<dbReference type="GO" id="GO:0005886">
    <property type="term" value="C:plasma membrane"/>
    <property type="evidence" value="ECO:0007669"/>
    <property type="project" value="UniProtKB-SubCell"/>
</dbReference>
<dbReference type="Pfam" id="PF10502">
    <property type="entry name" value="Peptidase_S26"/>
    <property type="match status" value="1"/>
</dbReference>
<protein>
    <recommendedName>
        <fullName evidence="4 7">Signal peptidase I</fullName>
        <ecNumber evidence="4 7">3.4.21.89</ecNumber>
    </recommendedName>
</protein>
<keyword evidence="7" id="KW-0812">Transmembrane</keyword>
<dbReference type="InterPro" id="IPR036286">
    <property type="entry name" value="LexA/Signal_pep-like_sf"/>
</dbReference>
<evidence type="ECO:0000256" key="7">
    <source>
        <dbReference type="RuleBase" id="RU362042"/>
    </source>
</evidence>
<dbReference type="GO" id="GO:0009003">
    <property type="term" value="F:signal peptidase activity"/>
    <property type="evidence" value="ECO:0007669"/>
    <property type="project" value="UniProtKB-EC"/>
</dbReference>
<dbReference type="OrthoDB" id="9802919at2"/>
<evidence type="ECO:0000256" key="5">
    <source>
        <dbReference type="ARBA" id="ARBA00022801"/>
    </source>
</evidence>
<dbReference type="SUPFAM" id="SSF51306">
    <property type="entry name" value="LexA/Signal peptidase"/>
    <property type="match status" value="1"/>
</dbReference>
<evidence type="ECO:0000313" key="9">
    <source>
        <dbReference type="EMBL" id="EGC02911.1"/>
    </source>
</evidence>
<gene>
    <name evidence="9" type="primary">lepB</name>
    <name evidence="9" type="ORF">CUS_6666</name>
</gene>
<dbReference type="NCBIfam" id="TIGR02227">
    <property type="entry name" value="sigpep_I_bact"/>
    <property type="match status" value="1"/>
</dbReference>
<feature type="active site" evidence="6">
    <location>
        <position position="65"/>
    </location>
</feature>
<dbReference type="Proteomes" id="UP000004259">
    <property type="component" value="Unassembled WGS sequence"/>
</dbReference>
<evidence type="ECO:0000256" key="1">
    <source>
        <dbReference type="ARBA" id="ARBA00000677"/>
    </source>
</evidence>
<keyword evidence="7" id="KW-0645">Protease</keyword>
<dbReference type="EC" id="3.4.21.89" evidence="4 7"/>
<feature type="transmembrane region" description="Helical" evidence="7">
    <location>
        <begin position="33"/>
        <end position="59"/>
    </location>
</feature>
<dbReference type="STRING" id="246199.CUS_6666"/>
<evidence type="ECO:0000256" key="4">
    <source>
        <dbReference type="ARBA" id="ARBA00013208"/>
    </source>
</evidence>
<keyword evidence="10" id="KW-1185">Reference proteome</keyword>